<feature type="region of interest" description="Disordered" evidence="2">
    <location>
        <begin position="647"/>
        <end position="720"/>
    </location>
</feature>
<dbReference type="Proteomes" id="UP000195602">
    <property type="component" value="Unassembled WGS sequence"/>
</dbReference>
<dbReference type="InterPro" id="IPR001619">
    <property type="entry name" value="Sec1-like"/>
</dbReference>
<dbReference type="InterPro" id="IPR036045">
    <property type="entry name" value="Sec1-like_sf"/>
</dbReference>
<gene>
    <name evidence="3" type="ORF">A9F13_12g00748</name>
</gene>
<dbReference type="PANTHER" id="PTHR11679">
    <property type="entry name" value="VESICLE PROTEIN SORTING-ASSOCIATED"/>
    <property type="match status" value="1"/>
</dbReference>
<feature type="compositionally biased region" description="Basic and acidic residues" evidence="2">
    <location>
        <begin position="700"/>
        <end position="711"/>
    </location>
</feature>
<organism evidence="3 4">
    <name type="scientific">Clavispora lusitaniae</name>
    <name type="common">Candida lusitaniae</name>
    <dbReference type="NCBI Taxonomy" id="36911"/>
    <lineage>
        <taxon>Eukaryota</taxon>
        <taxon>Fungi</taxon>
        <taxon>Dikarya</taxon>
        <taxon>Ascomycota</taxon>
        <taxon>Saccharomycotina</taxon>
        <taxon>Pichiomycetes</taxon>
        <taxon>Metschnikowiaceae</taxon>
        <taxon>Clavispora</taxon>
    </lineage>
</organism>
<evidence type="ECO:0008006" key="5">
    <source>
        <dbReference type="Google" id="ProtNLM"/>
    </source>
</evidence>
<feature type="compositionally biased region" description="Polar residues" evidence="2">
    <location>
        <begin position="655"/>
        <end position="678"/>
    </location>
</feature>
<dbReference type="GO" id="GO:0016192">
    <property type="term" value="P:vesicle-mediated transport"/>
    <property type="evidence" value="ECO:0007669"/>
    <property type="project" value="InterPro"/>
</dbReference>
<protein>
    <recommendedName>
        <fullName evidence="5">Protein transport protein</fullName>
    </recommendedName>
</protein>
<dbReference type="Pfam" id="PF00995">
    <property type="entry name" value="Sec1"/>
    <property type="match status" value="1"/>
</dbReference>
<dbReference type="KEGG" id="clus:A9F13_12g00748"/>
<sequence>MNSLFSLQEAHLLQALKHAVAPGGLYTLVVDKQTEPVLMRVIAKDTLLRIFASIEQLASPRKQQPFLSAVYFVHASVFNFNCIAADAHARRYKAGHLLLVPHSPWDEDTASFFRSDRFLANPAVSAYLGHCDDATYVPASMYPLEQRVFLADAAGQNSMPVYYNENCGDLVLAQVRKSAKAIVNAVVAAGEYPLLRFYSSPEADHQAARLPELLADEVQRQLDDYARRNTNYPPPSVGEKQRAVLLICDRTLDLYAPLLHEFTYQAMAMDIVPELEREGRYTYTTENERGETQDVVARLDVEDDGTWVAVRHMHIVEASEVVVGRIDDLIKRNPMMVDRSRAKTSADLMYVVAHLQGFDEERRQATLHKSLIDECLAINAARKLAEFAADFEQTCCAGGTSFEGVRNTRLADDLVALLARADLHVNDKVRLVLIYALYRGGLAQSDFIKLAKFIGVKDSQATALVQRCFFNLHKLGFPVVKSNPQERAVHRKTFHTINNDGTYNTSRFAPGIKRVLSAAARFELDADWFPYFRDKPLEDDAVRGPEKAGSLRNPRIRAQWAPTAKAQTSRSRQRVFCFVAGGITYSEMRAVYELSEAHNKDFFLGSETILKPRDFLIGVQNSDQVKSPGDLALDIVAETSGPVRAPSFLLEEQKPPSSAQSNVSGERFSHGSQNQVPQRQELKSPGKKAPSNSVPLPAHYRMDGKTQEKEKKSRLKRFFK</sequence>
<dbReference type="Gene3D" id="3.40.50.1910">
    <property type="match status" value="1"/>
</dbReference>
<dbReference type="AlphaFoldDB" id="A0AA91T0Z6"/>
<dbReference type="PIRSF" id="PIRSF005715">
    <property type="entry name" value="VPS45_Sec1"/>
    <property type="match status" value="1"/>
</dbReference>
<accession>A0AA91T0Z6</accession>
<dbReference type="InterPro" id="IPR043154">
    <property type="entry name" value="Sec-1-like_dom1"/>
</dbReference>
<comment type="caution">
    <text evidence="3">The sequence shown here is derived from an EMBL/GenBank/DDBJ whole genome shotgun (WGS) entry which is preliminary data.</text>
</comment>
<comment type="similarity">
    <text evidence="1">Belongs to the STXBP/unc-18/SEC1 family.</text>
</comment>
<dbReference type="Gene3D" id="3.90.830.10">
    <property type="entry name" value="Syntaxin Binding Protein 1, Chain A, domain 2"/>
    <property type="match status" value="1"/>
</dbReference>
<dbReference type="InterPro" id="IPR027482">
    <property type="entry name" value="Sec1-like_dom2"/>
</dbReference>
<evidence type="ECO:0000313" key="4">
    <source>
        <dbReference type="Proteomes" id="UP000195602"/>
    </source>
</evidence>
<dbReference type="EMBL" id="LYUB02000012">
    <property type="protein sequence ID" value="OVF07550.1"/>
    <property type="molecule type" value="Genomic_DNA"/>
</dbReference>
<dbReference type="Gene3D" id="3.40.50.2060">
    <property type="match status" value="1"/>
</dbReference>
<name>A0AA91T0Z6_CLALS</name>
<evidence type="ECO:0000256" key="2">
    <source>
        <dbReference type="SAM" id="MobiDB-lite"/>
    </source>
</evidence>
<evidence type="ECO:0000256" key="1">
    <source>
        <dbReference type="ARBA" id="ARBA00009884"/>
    </source>
</evidence>
<evidence type="ECO:0000313" key="3">
    <source>
        <dbReference type="EMBL" id="OVF07550.1"/>
    </source>
</evidence>
<dbReference type="Gene3D" id="1.25.40.60">
    <property type="match status" value="1"/>
</dbReference>
<dbReference type="InterPro" id="IPR043127">
    <property type="entry name" value="Sec-1-like_dom3a"/>
</dbReference>
<dbReference type="SUPFAM" id="SSF56815">
    <property type="entry name" value="Sec1/munc18-like (SM) proteins"/>
    <property type="match status" value="1"/>
</dbReference>
<reference evidence="3 4" key="1">
    <citation type="submission" date="2017-04" db="EMBL/GenBank/DDBJ databases">
        <title>Draft genome of the yeast Clavispora lusitaniae type strain CBS 6936.</title>
        <authorList>
            <person name="Durrens P."/>
            <person name="Klopp C."/>
            <person name="Biteau N."/>
            <person name="Fitton-Ouhabi V."/>
            <person name="Dementhon K."/>
            <person name="Accoceberry I."/>
            <person name="Sherman D.J."/>
            <person name="Noel T."/>
        </authorList>
    </citation>
    <scope>NUCLEOTIDE SEQUENCE [LARGE SCALE GENOMIC DNA]</scope>
    <source>
        <strain evidence="3 4">CBS 6936</strain>
    </source>
</reference>
<proteinExistence type="inferred from homology"/>